<accession>A0ACC2U8W0</accession>
<dbReference type="EMBL" id="QTSX02000993">
    <property type="protein sequence ID" value="KAJ9083484.1"/>
    <property type="molecule type" value="Genomic_DNA"/>
</dbReference>
<evidence type="ECO:0000313" key="2">
    <source>
        <dbReference type="Proteomes" id="UP001165960"/>
    </source>
</evidence>
<gene>
    <name evidence="1" type="ORF">DSO57_1034290</name>
</gene>
<proteinExistence type="predicted"/>
<reference evidence="1" key="1">
    <citation type="submission" date="2022-04" db="EMBL/GenBank/DDBJ databases">
        <title>Genome of the entomopathogenic fungus Entomophthora muscae.</title>
        <authorList>
            <person name="Elya C."/>
            <person name="Lovett B.R."/>
            <person name="Lee E."/>
            <person name="Macias A.M."/>
            <person name="Hajek A.E."/>
            <person name="De Bivort B.L."/>
            <person name="Kasson M.T."/>
            <person name="De Fine Licht H.H."/>
            <person name="Stajich J.E."/>
        </authorList>
    </citation>
    <scope>NUCLEOTIDE SEQUENCE</scope>
    <source>
        <strain evidence="1">Berkeley</strain>
    </source>
</reference>
<organism evidence="1 2">
    <name type="scientific">Entomophthora muscae</name>
    <dbReference type="NCBI Taxonomy" id="34485"/>
    <lineage>
        <taxon>Eukaryota</taxon>
        <taxon>Fungi</taxon>
        <taxon>Fungi incertae sedis</taxon>
        <taxon>Zoopagomycota</taxon>
        <taxon>Entomophthoromycotina</taxon>
        <taxon>Entomophthoromycetes</taxon>
        <taxon>Entomophthorales</taxon>
        <taxon>Entomophthoraceae</taxon>
        <taxon>Entomophthora</taxon>
    </lineage>
</organism>
<comment type="caution">
    <text evidence="1">The sequence shown here is derived from an EMBL/GenBank/DDBJ whole genome shotgun (WGS) entry which is preliminary data.</text>
</comment>
<evidence type="ECO:0000313" key="1">
    <source>
        <dbReference type="EMBL" id="KAJ9083484.1"/>
    </source>
</evidence>
<protein>
    <submittedName>
        <fullName evidence="1">Uncharacterized protein</fullName>
    </submittedName>
</protein>
<sequence>MVFKCGIKAWRLKSSSVCKFPSHPMRTFFSSGQVREDPSKPPFFPSRPGPLPLGDKEQQREMEELIRRVESELESSPVTMAEAARRDNEKINPEATPEDPLPSFENDINPETQEVGGPKGKEPTRYGDWERKGRLDVGTFTWVETLVSKDWGRSTLRNYISHQYGLNKVAVEKCLRTKKITVNGTRPSRAGEIVKPGDKIKFRTARSGIVKKKITNFRSHSDAPEIIFKDADILAINKPSNLPVQGN</sequence>
<dbReference type="Proteomes" id="UP001165960">
    <property type="component" value="Unassembled WGS sequence"/>
</dbReference>
<name>A0ACC2U8W0_9FUNG</name>
<keyword evidence="2" id="KW-1185">Reference proteome</keyword>